<comment type="similarity">
    <text evidence="2">Belongs to the VPS37 family.</text>
</comment>
<evidence type="ECO:0000256" key="9">
    <source>
        <dbReference type="SAM" id="MobiDB-lite"/>
    </source>
</evidence>
<evidence type="ECO:0000256" key="6">
    <source>
        <dbReference type="ARBA" id="ARBA00025010"/>
    </source>
</evidence>
<evidence type="ECO:0000256" key="8">
    <source>
        <dbReference type="SAM" id="Coils"/>
    </source>
</evidence>
<reference evidence="11" key="2">
    <citation type="submission" date="2020-05" db="UniProtKB">
        <authorList>
            <consortium name="EnsemblMetazoa"/>
        </authorList>
    </citation>
    <scope>IDENTIFICATION</scope>
    <source>
        <strain evidence="11">IAEA</strain>
    </source>
</reference>
<dbReference type="AlphaFoldDB" id="A0A1A9WFT5"/>
<evidence type="ECO:0000313" key="12">
    <source>
        <dbReference type="Proteomes" id="UP000091820"/>
    </source>
</evidence>
<feature type="compositionally biased region" description="Polar residues" evidence="9">
    <location>
        <begin position="240"/>
        <end position="249"/>
    </location>
</feature>
<evidence type="ECO:0000256" key="3">
    <source>
        <dbReference type="ARBA" id="ARBA00022448"/>
    </source>
</evidence>
<dbReference type="Pfam" id="PF07200">
    <property type="entry name" value="Mod_r"/>
    <property type="match status" value="1"/>
</dbReference>
<evidence type="ECO:0000256" key="4">
    <source>
        <dbReference type="ARBA" id="ARBA00022753"/>
    </source>
</evidence>
<sequence length="270" mass="30371">MYQEYLNQLHVSIFPLTTEELKDLLNDDEKLEEKVDEVLEVLKAQKNNLFEENRSKAERNIEKEPQIIELKGKLAELTEEGKQCCEAVQEKLAAIKDKSSNISQETALALLQTAAAESEEISENLVKNFTDNELTVDNFLEEFLNARKTMHLRKLKAEKMQELMRRQSQNPSNSTTRGIGYGIPTTNFYLPPHPPSQFGGGTPYPLGPVVAQTRCTTPAATTATTRQNNISGINLEEKSSPNNNISTLDSDVKLNKNNHEPIKPPNMVFN</sequence>
<keyword evidence="5 7" id="KW-0653">Protein transport</keyword>
<evidence type="ECO:0000259" key="10">
    <source>
        <dbReference type="PROSITE" id="PS51314"/>
    </source>
</evidence>
<dbReference type="STRING" id="37001.A0A1A9WFT5"/>
<dbReference type="InterPro" id="IPR009851">
    <property type="entry name" value="Mod_r"/>
</dbReference>
<dbReference type="PANTHER" id="PTHR13678:SF27">
    <property type="entry name" value="LD45836P"/>
    <property type="match status" value="1"/>
</dbReference>
<dbReference type="InterPro" id="IPR037202">
    <property type="entry name" value="ESCRT_assembly_dom"/>
</dbReference>
<dbReference type="GO" id="GO:0043162">
    <property type="term" value="P:ubiquitin-dependent protein catabolic process via the multivesicular body sorting pathway"/>
    <property type="evidence" value="ECO:0007669"/>
    <property type="project" value="TreeGrafter"/>
</dbReference>
<evidence type="ECO:0000256" key="2">
    <source>
        <dbReference type="ARBA" id="ARBA00007617"/>
    </source>
</evidence>
<dbReference type="PANTHER" id="PTHR13678">
    <property type="entry name" value="VACUOLAR PROTEIN SORTING-ASSOCIATED PROTEIN 37"/>
    <property type="match status" value="1"/>
</dbReference>
<organism evidence="11 12">
    <name type="scientific">Glossina brevipalpis</name>
    <dbReference type="NCBI Taxonomy" id="37001"/>
    <lineage>
        <taxon>Eukaryota</taxon>
        <taxon>Metazoa</taxon>
        <taxon>Ecdysozoa</taxon>
        <taxon>Arthropoda</taxon>
        <taxon>Hexapoda</taxon>
        <taxon>Insecta</taxon>
        <taxon>Pterygota</taxon>
        <taxon>Neoptera</taxon>
        <taxon>Endopterygota</taxon>
        <taxon>Diptera</taxon>
        <taxon>Brachycera</taxon>
        <taxon>Muscomorpha</taxon>
        <taxon>Hippoboscoidea</taxon>
        <taxon>Glossinidae</taxon>
        <taxon>Glossina</taxon>
    </lineage>
</organism>
<dbReference type="VEuPathDB" id="VectorBase:GBRI018238"/>
<protein>
    <recommendedName>
        <fullName evidence="10">VPS37 C-terminal domain-containing protein</fullName>
    </recommendedName>
</protein>
<feature type="compositionally biased region" description="Basic and acidic residues" evidence="9">
    <location>
        <begin position="250"/>
        <end position="262"/>
    </location>
</feature>
<keyword evidence="3 7" id="KW-0813">Transport</keyword>
<evidence type="ECO:0000256" key="7">
    <source>
        <dbReference type="PROSITE-ProRule" id="PRU00646"/>
    </source>
</evidence>
<accession>A0A1A9WFT5</accession>
<keyword evidence="12" id="KW-1185">Reference proteome</keyword>
<feature type="coiled-coil region" evidence="8">
    <location>
        <begin position="21"/>
        <end position="59"/>
    </location>
</feature>
<proteinExistence type="inferred from homology"/>
<evidence type="ECO:0000256" key="5">
    <source>
        <dbReference type="ARBA" id="ARBA00022927"/>
    </source>
</evidence>
<dbReference type="SUPFAM" id="SSF140111">
    <property type="entry name" value="Endosomal sorting complex assembly domain"/>
    <property type="match status" value="1"/>
</dbReference>
<dbReference type="GO" id="GO:0031902">
    <property type="term" value="C:late endosome membrane"/>
    <property type="evidence" value="ECO:0007669"/>
    <property type="project" value="UniProtKB-SubCell"/>
</dbReference>
<evidence type="ECO:0000313" key="11">
    <source>
        <dbReference type="EnsemblMetazoa" id="GBRI018238-PA"/>
    </source>
</evidence>
<name>A0A1A9WFT5_9MUSC</name>
<keyword evidence="8" id="KW-0175">Coiled coil</keyword>
<dbReference type="Gene3D" id="1.10.287.660">
    <property type="entry name" value="Helix hairpin bin"/>
    <property type="match status" value="1"/>
</dbReference>
<dbReference type="GO" id="GO:0000813">
    <property type="term" value="C:ESCRT I complex"/>
    <property type="evidence" value="ECO:0007669"/>
    <property type="project" value="UniProtKB-ARBA"/>
</dbReference>
<keyword evidence="4" id="KW-0967">Endosome</keyword>
<dbReference type="Proteomes" id="UP000091820">
    <property type="component" value="Unassembled WGS sequence"/>
</dbReference>
<dbReference type="GO" id="GO:0006612">
    <property type="term" value="P:protein targeting to membrane"/>
    <property type="evidence" value="ECO:0007669"/>
    <property type="project" value="TreeGrafter"/>
</dbReference>
<feature type="domain" description="VPS37 C-terminal" evidence="10">
    <location>
        <begin position="85"/>
        <end position="174"/>
    </location>
</feature>
<dbReference type="GO" id="GO:0006623">
    <property type="term" value="P:protein targeting to vacuole"/>
    <property type="evidence" value="ECO:0007669"/>
    <property type="project" value="TreeGrafter"/>
</dbReference>
<dbReference type="InterPro" id="IPR029012">
    <property type="entry name" value="Helix_hairpin_bin_sf"/>
</dbReference>
<reference evidence="12" key="1">
    <citation type="submission" date="2014-03" db="EMBL/GenBank/DDBJ databases">
        <authorList>
            <person name="Aksoy S."/>
            <person name="Warren W."/>
            <person name="Wilson R.K."/>
        </authorList>
    </citation>
    <scope>NUCLEOTIDE SEQUENCE [LARGE SCALE GENOMIC DNA]</scope>
    <source>
        <strain evidence="12">IAEA</strain>
    </source>
</reference>
<dbReference type="EnsemblMetazoa" id="GBRI018238-RA">
    <property type="protein sequence ID" value="GBRI018238-PA"/>
    <property type="gene ID" value="GBRI018238"/>
</dbReference>
<evidence type="ECO:0000256" key="1">
    <source>
        <dbReference type="ARBA" id="ARBA00004633"/>
    </source>
</evidence>
<feature type="region of interest" description="Disordered" evidence="9">
    <location>
        <begin position="237"/>
        <end position="270"/>
    </location>
</feature>
<dbReference type="SUPFAM" id="SSF58113">
    <property type="entry name" value="Apolipoprotein A-I"/>
    <property type="match status" value="1"/>
</dbReference>
<comment type="function">
    <text evidence="6">Component of the ESCRT-I complex, a regulator of vesicular trafficking process. Required for the sorting of endocytic ubiquitinated cargos into multivesicular bodies. May be involved in cell growth and differentiation.</text>
</comment>
<dbReference type="PROSITE" id="PS51314">
    <property type="entry name" value="VPS37_C"/>
    <property type="match status" value="1"/>
</dbReference>
<comment type="subcellular location">
    <subcellularLocation>
        <location evidence="1">Late endosome membrane</location>
        <topology evidence="1">Peripheral membrane protein</topology>
    </subcellularLocation>
</comment>